<sequence length="293" mass="31084">MSTLEAANLFSIKGMVFVITGGGSGIGAMFANTLDINGAANVYVLGRRMEKLQEVASAAKNKSIVPIQCDITSNDSLAAAADKVEQDVGFVNVVVANSGATGPNMYGLPKERKPTLEEVQKYLWDTSREQFNEAFEVNATACFYTFVAFMKLLAKGNESGVSKGVKSQFIVTSSIGAFARKPGMGFAYAGSKAAMNTIVKQLTTMMAEWRLNIRANVFCPGIYPSDMSAGFIGTKDLTQEGSVDPDICPATRTGTAEDAGGTLLYMVSRAGAYCNGNFIMSDGGRHAIVPGTY</sequence>
<keyword evidence="3" id="KW-0560">Oxidoreductase</keyword>
<evidence type="ECO:0000256" key="1">
    <source>
        <dbReference type="ARBA" id="ARBA00006484"/>
    </source>
</evidence>
<dbReference type="GO" id="GO:0016491">
    <property type="term" value="F:oxidoreductase activity"/>
    <property type="evidence" value="ECO:0007669"/>
    <property type="project" value="UniProtKB-KW"/>
</dbReference>
<dbReference type="Pfam" id="PF13561">
    <property type="entry name" value="adh_short_C2"/>
    <property type="match status" value="1"/>
</dbReference>
<dbReference type="InterPro" id="IPR036291">
    <property type="entry name" value="NAD(P)-bd_dom_sf"/>
</dbReference>
<dbReference type="EMBL" id="MU005591">
    <property type="protein sequence ID" value="KAF2681418.1"/>
    <property type="molecule type" value="Genomic_DNA"/>
</dbReference>
<dbReference type="AlphaFoldDB" id="A0A6G1ITJ1"/>
<keyword evidence="2" id="KW-0521">NADP</keyword>
<evidence type="ECO:0000256" key="2">
    <source>
        <dbReference type="ARBA" id="ARBA00022857"/>
    </source>
</evidence>
<dbReference type="SUPFAM" id="SSF51735">
    <property type="entry name" value="NAD(P)-binding Rossmann-fold domains"/>
    <property type="match status" value="1"/>
</dbReference>
<organism evidence="4 5">
    <name type="scientific">Lentithecium fluviatile CBS 122367</name>
    <dbReference type="NCBI Taxonomy" id="1168545"/>
    <lineage>
        <taxon>Eukaryota</taxon>
        <taxon>Fungi</taxon>
        <taxon>Dikarya</taxon>
        <taxon>Ascomycota</taxon>
        <taxon>Pezizomycotina</taxon>
        <taxon>Dothideomycetes</taxon>
        <taxon>Pleosporomycetidae</taxon>
        <taxon>Pleosporales</taxon>
        <taxon>Massarineae</taxon>
        <taxon>Lentitheciaceae</taxon>
        <taxon>Lentithecium</taxon>
    </lineage>
</organism>
<keyword evidence="5" id="KW-1185">Reference proteome</keyword>
<dbReference type="CDD" id="cd05233">
    <property type="entry name" value="SDR_c"/>
    <property type="match status" value="1"/>
</dbReference>
<dbReference type="PANTHER" id="PTHR43618:SF18">
    <property type="entry name" value="SHORT CHAIN DEHYDROGENASE_REDUCTASE FAMILY (AFU_ORTHOLOGUE AFUA_5G12480)"/>
    <property type="match status" value="1"/>
</dbReference>
<gene>
    <name evidence="4" type="ORF">K458DRAFT_371797</name>
</gene>
<accession>A0A6G1ITJ1</accession>
<evidence type="ECO:0000313" key="5">
    <source>
        <dbReference type="Proteomes" id="UP000799291"/>
    </source>
</evidence>
<proteinExistence type="inferred from homology"/>
<dbReference type="InterPro" id="IPR052178">
    <property type="entry name" value="Sec_Metab_Biosynth_SDR"/>
</dbReference>
<name>A0A6G1ITJ1_9PLEO</name>
<dbReference type="InterPro" id="IPR002347">
    <property type="entry name" value="SDR_fam"/>
</dbReference>
<protein>
    <submittedName>
        <fullName evidence="4">NAD(P)-binding protein</fullName>
    </submittedName>
</protein>
<dbReference type="Proteomes" id="UP000799291">
    <property type="component" value="Unassembled WGS sequence"/>
</dbReference>
<dbReference type="Gene3D" id="3.40.50.720">
    <property type="entry name" value="NAD(P)-binding Rossmann-like Domain"/>
    <property type="match status" value="1"/>
</dbReference>
<evidence type="ECO:0000313" key="4">
    <source>
        <dbReference type="EMBL" id="KAF2681418.1"/>
    </source>
</evidence>
<comment type="similarity">
    <text evidence="1">Belongs to the short-chain dehydrogenases/reductases (SDR) family.</text>
</comment>
<dbReference type="PRINTS" id="PR00081">
    <property type="entry name" value="GDHRDH"/>
</dbReference>
<reference evidence="4" key="1">
    <citation type="journal article" date="2020" name="Stud. Mycol.">
        <title>101 Dothideomycetes genomes: a test case for predicting lifestyles and emergence of pathogens.</title>
        <authorList>
            <person name="Haridas S."/>
            <person name="Albert R."/>
            <person name="Binder M."/>
            <person name="Bloem J."/>
            <person name="Labutti K."/>
            <person name="Salamov A."/>
            <person name="Andreopoulos B."/>
            <person name="Baker S."/>
            <person name="Barry K."/>
            <person name="Bills G."/>
            <person name="Bluhm B."/>
            <person name="Cannon C."/>
            <person name="Castanera R."/>
            <person name="Culley D."/>
            <person name="Daum C."/>
            <person name="Ezra D."/>
            <person name="Gonzalez J."/>
            <person name="Henrissat B."/>
            <person name="Kuo A."/>
            <person name="Liang C."/>
            <person name="Lipzen A."/>
            <person name="Lutzoni F."/>
            <person name="Magnuson J."/>
            <person name="Mondo S."/>
            <person name="Nolan M."/>
            <person name="Ohm R."/>
            <person name="Pangilinan J."/>
            <person name="Park H.-J."/>
            <person name="Ramirez L."/>
            <person name="Alfaro M."/>
            <person name="Sun H."/>
            <person name="Tritt A."/>
            <person name="Yoshinaga Y."/>
            <person name="Zwiers L.-H."/>
            <person name="Turgeon B."/>
            <person name="Goodwin S."/>
            <person name="Spatafora J."/>
            <person name="Crous P."/>
            <person name="Grigoriev I."/>
        </authorList>
    </citation>
    <scope>NUCLEOTIDE SEQUENCE</scope>
    <source>
        <strain evidence="4">CBS 122367</strain>
    </source>
</reference>
<evidence type="ECO:0000256" key="3">
    <source>
        <dbReference type="ARBA" id="ARBA00023002"/>
    </source>
</evidence>
<dbReference type="PANTHER" id="PTHR43618">
    <property type="entry name" value="7-ALPHA-HYDROXYSTEROID DEHYDROGENASE"/>
    <property type="match status" value="1"/>
</dbReference>
<dbReference type="OrthoDB" id="2898618at2759"/>